<feature type="region of interest" description="Disordered" evidence="10">
    <location>
        <begin position="962"/>
        <end position="992"/>
    </location>
</feature>
<dbReference type="Proteomes" id="UP001222027">
    <property type="component" value="Unassembled WGS sequence"/>
</dbReference>
<dbReference type="AlphaFoldDB" id="A0AAV8R4S7"/>
<dbReference type="GO" id="GO:0003677">
    <property type="term" value="F:DNA binding"/>
    <property type="evidence" value="ECO:0007669"/>
    <property type="project" value="UniProtKB-KW"/>
</dbReference>
<evidence type="ECO:0000256" key="9">
    <source>
        <dbReference type="RuleBase" id="RU004561"/>
    </source>
</evidence>
<evidence type="ECO:0000256" key="6">
    <source>
        <dbReference type="ARBA" id="ARBA00023163"/>
    </source>
</evidence>
<dbReference type="SMART" id="SM01019">
    <property type="entry name" value="B3"/>
    <property type="match status" value="1"/>
</dbReference>
<dbReference type="GO" id="GO:0005634">
    <property type="term" value="C:nucleus"/>
    <property type="evidence" value="ECO:0007669"/>
    <property type="project" value="UniProtKB-SubCell"/>
</dbReference>
<dbReference type="FunFam" id="2.40.330.10:FF:000001">
    <property type="entry name" value="Auxin response factor"/>
    <property type="match status" value="1"/>
</dbReference>
<evidence type="ECO:0000256" key="4">
    <source>
        <dbReference type="ARBA" id="ARBA00023015"/>
    </source>
</evidence>
<gene>
    <name evidence="12" type="ORF">OPV22_009250</name>
</gene>
<proteinExistence type="inferred from homology"/>
<feature type="compositionally biased region" description="Basic and acidic residues" evidence="10">
    <location>
        <begin position="964"/>
        <end position="974"/>
    </location>
</feature>
<evidence type="ECO:0000256" key="5">
    <source>
        <dbReference type="ARBA" id="ARBA00023125"/>
    </source>
</evidence>
<dbReference type="Gene3D" id="2.30.30.1040">
    <property type="match status" value="1"/>
</dbReference>
<keyword evidence="4 9" id="KW-0805">Transcription regulation</keyword>
<feature type="domain" description="TF-B3" evidence="11">
    <location>
        <begin position="506"/>
        <end position="612"/>
    </location>
</feature>
<dbReference type="Pfam" id="PF06507">
    <property type="entry name" value="ARF_AD"/>
    <property type="match status" value="1"/>
</dbReference>
<dbReference type="InterPro" id="IPR011990">
    <property type="entry name" value="TPR-like_helical_dom_sf"/>
</dbReference>
<dbReference type="InterPro" id="IPR003340">
    <property type="entry name" value="B3_DNA-bd"/>
</dbReference>
<name>A0AAV8R4S7_ENSVE</name>
<comment type="similarity">
    <text evidence="3 9">Belongs to the ARF family.</text>
</comment>
<evidence type="ECO:0000256" key="1">
    <source>
        <dbReference type="ARBA" id="ARBA00003182"/>
    </source>
</evidence>
<organism evidence="12 13">
    <name type="scientific">Ensete ventricosum</name>
    <name type="common">Abyssinian banana</name>
    <name type="synonym">Musa ensete</name>
    <dbReference type="NCBI Taxonomy" id="4639"/>
    <lineage>
        <taxon>Eukaryota</taxon>
        <taxon>Viridiplantae</taxon>
        <taxon>Streptophyta</taxon>
        <taxon>Embryophyta</taxon>
        <taxon>Tracheophyta</taxon>
        <taxon>Spermatophyta</taxon>
        <taxon>Magnoliopsida</taxon>
        <taxon>Liliopsida</taxon>
        <taxon>Zingiberales</taxon>
        <taxon>Musaceae</taxon>
        <taxon>Ensete</taxon>
    </lineage>
</organism>
<comment type="subcellular location">
    <subcellularLocation>
        <location evidence="2 9">Nucleus</location>
    </subcellularLocation>
</comment>
<dbReference type="GO" id="GO:0006355">
    <property type="term" value="P:regulation of DNA-templated transcription"/>
    <property type="evidence" value="ECO:0007669"/>
    <property type="project" value="InterPro"/>
</dbReference>
<keyword evidence="7 9" id="KW-0539">Nucleus</keyword>
<dbReference type="Gene3D" id="2.40.330.10">
    <property type="entry name" value="DNA-binding pseudobarrel domain"/>
    <property type="match status" value="1"/>
</dbReference>
<dbReference type="Gene3D" id="1.25.40.10">
    <property type="entry name" value="Tetratricopeptide repeat domain"/>
    <property type="match status" value="1"/>
</dbReference>
<sequence length="1265" mass="141047">MPGGGGRKKAVICGVTYRNTRNELMGSINDAKCIKYLLINRFSFSESNIIMLTENERDPYKIPTKHNIRMAMYWLVQGCQPGDSLVFYYSGHGSQQRDYSGEEADGYDETLCPVDFQTQGMIVDDEINATMVRPLPRGVTLHAIIDACHSGTMLDLPYLCRMNRHMQFRIPGHVQNFDPFLLDPGILRFRNQRSLIYGYTAAPTPGTSCGLVEEALDLLSNLEKKNCLNSDGYTIAAILSGFCEGVLGFFSDYRSRGCFPDFLGLFAKGRMEEARSILRDMLKCAETVDLINNAGDEFHVESVSYLLHVSKEESRKSYLFLMKLVCLSISSSRSNNGRVFLKLKELHGSDASFREKRGSVLDDVKWKCPPNANAVKGMRSAAWRFFLFYCLLKMSSVQANVRAAGLNSAAALLDEMKLLGEVPSKPSARKVLNSELWHACAGPLVSLPQPGSLVYYFPQGHSEQVTASTRKIANSQIPAYTDLPSQLMCQVHNLTLHADKETDEIYAQMTLKPVTSENDVFPIPDLVPRRAAEKLFPQLDYSMQPPNQELIVRDLHDNLWTFRHIYRGQPKRHLLTTGWSLFVGAKRLKAGDSVLFIRDEKSQLLLGVRRANPHAAANRSPFTVYYNPRACPSEFIIPLTKYHKAAYTQVSIGMRFGMMFETEESSKRRYMGTIVGISDYDPVRWPNSRWRNLQVEWDEHGYGERPDRVSLWEIETPESLFAFPNVTSSLKRQCLPGYVGPAINNHFVNLKPFLKPTEDGNVDTQHFFSGLGSENLLRLLNKPCNPNRDGLLGHHQSIYASILQNIRSSELSRSFSVTMPVLPTVGSSTQQEVVTTATQQKEHFSPQQGTLVKSQVADSDEARPAEHEQNFQDHNARGGNGIKLQGREDSSLHESIPQQSEVASVAFPGDLDSQSDGMIKTISHDMLAEHMDQLPKHQNGESSTSTGPFDHVNLAAQISAKQPLQEKEQSDHKPVQQQNDTTRTQSPGLDAAQSSDMCNLNYLLPHQDCSHHVLDNDDWMTQHSCLQSFMGSSKTPEFPYINSELDSFYLPAAENATTSSADISSMANPNNFETTDTFQISCISDSGTPQRITTDIQEYLGTQLNSLDNELLVQGILSSEVHNLDVQGDCNVLQGVSNSYGIMDLSEESNNQGETISNLHLDPSNESMVIGHVPGVAIDGLSPIGSSRFQIPSVMPVCNFTSNQESMYHIASKRMTDSVFSLQDIPDSSAGTSSASIATNDCSLYRGSRKPACQQPLRTYTKVEY</sequence>
<dbReference type="PROSITE" id="PS50863">
    <property type="entry name" value="B3"/>
    <property type="match status" value="1"/>
</dbReference>
<dbReference type="CDD" id="cd10017">
    <property type="entry name" value="B3_DNA"/>
    <property type="match status" value="1"/>
</dbReference>
<dbReference type="GO" id="GO:0006508">
    <property type="term" value="P:proteolysis"/>
    <property type="evidence" value="ECO:0007669"/>
    <property type="project" value="InterPro"/>
</dbReference>
<dbReference type="Gene3D" id="3.40.50.12660">
    <property type="match status" value="1"/>
</dbReference>
<evidence type="ECO:0000259" key="11">
    <source>
        <dbReference type="PROSITE" id="PS50863"/>
    </source>
</evidence>
<dbReference type="PANTHER" id="PTHR31384">
    <property type="entry name" value="AUXIN RESPONSE FACTOR 4-RELATED"/>
    <property type="match status" value="1"/>
</dbReference>
<reference evidence="12 13" key="1">
    <citation type="submission" date="2022-12" db="EMBL/GenBank/DDBJ databases">
        <title>Chromosome-scale assembly of the Ensete ventricosum genome.</title>
        <authorList>
            <person name="Dussert Y."/>
            <person name="Stocks J."/>
            <person name="Wendawek A."/>
            <person name="Woldeyes F."/>
            <person name="Nichols R.A."/>
            <person name="Borrell J.S."/>
        </authorList>
    </citation>
    <scope>NUCLEOTIDE SEQUENCE [LARGE SCALE GENOMIC DNA]</scope>
    <source>
        <strain evidence="13">cv. Maze</strain>
        <tissue evidence="12">Seeds</tissue>
    </source>
</reference>
<dbReference type="InterPro" id="IPR010525">
    <property type="entry name" value="ARF_dom"/>
</dbReference>
<comment type="subunit">
    <text evidence="9">Homodimers and heterodimers.</text>
</comment>
<feature type="compositionally biased region" description="Polar residues" evidence="10">
    <location>
        <begin position="845"/>
        <end position="857"/>
    </location>
</feature>
<dbReference type="InterPro" id="IPR044835">
    <property type="entry name" value="ARF_plant"/>
</dbReference>
<evidence type="ECO:0000313" key="12">
    <source>
        <dbReference type="EMBL" id="KAJ8498698.1"/>
    </source>
</evidence>
<dbReference type="SUPFAM" id="SSF101936">
    <property type="entry name" value="DNA-binding pseudobarrel domain"/>
    <property type="match status" value="1"/>
</dbReference>
<dbReference type="Pfam" id="PF02362">
    <property type="entry name" value="B3"/>
    <property type="match status" value="1"/>
</dbReference>
<keyword evidence="5 9" id="KW-0238">DNA-binding</keyword>
<dbReference type="InterPro" id="IPR011600">
    <property type="entry name" value="Pept_C14_caspase"/>
</dbReference>
<dbReference type="EMBL" id="JAQQAF010000003">
    <property type="protein sequence ID" value="KAJ8498698.1"/>
    <property type="molecule type" value="Genomic_DNA"/>
</dbReference>
<accession>A0AAV8R4S7</accession>
<dbReference type="InterPro" id="IPR015300">
    <property type="entry name" value="DNA-bd_pseudobarrel_sf"/>
</dbReference>
<evidence type="ECO:0000256" key="7">
    <source>
        <dbReference type="ARBA" id="ARBA00023242"/>
    </source>
</evidence>
<evidence type="ECO:0000256" key="3">
    <source>
        <dbReference type="ARBA" id="ARBA00007853"/>
    </source>
</evidence>
<feature type="compositionally biased region" description="Polar residues" evidence="10">
    <location>
        <begin position="975"/>
        <end position="992"/>
    </location>
</feature>
<dbReference type="FunFam" id="2.30.30.1040:FF:000001">
    <property type="entry name" value="Auxin response factor"/>
    <property type="match status" value="1"/>
</dbReference>
<protein>
    <recommendedName>
        <fullName evidence="9">Auxin response factor</fullName>
    </recommendedName>
</protein>
<evidence type="ECO:0000256" key="10">
    <source>
        <dbReference type="SAM" id="MobiDB-lite"/>
    </source>
</evidence>
<dbReference type="PANTHER" id="PTHR31384:SF10">
    <property type="entry name" value="AUXIN RESPONSE FACTOR 5"/>
    <property type="match status" value="1"/>
</dbReference>
<keyword evidence="13" id="KW-1185">Reference proteome</keyword>
<dbReference type="Pfam" id="PF00656">
    <property type="entry name" value="Peptidase_C14"/>
    <property type="match status" value="1"/>
</dbReference>
<evidence type="ECO:0000256" key="8">
    <source>
        <dbReference type="ARBA" id="ARBA00023294"/>
    </source>
</evidence>
<keyword evidence="8 9" id="KW-0927">Auxin signaling pathway</keyword>
<feature type="compositionally biased region" description="Basic and acidic residues" evidence="10">
    <location>
        <begin position="860"/>
        <end position="876"/>
    </location>
</feature>
<evidence type="ECO:0000256" key="2">
    <source>
        <dbReference type="ARBA" id="ARBA00004123"/>
    </source>
</evidence>
<comment type="function">
    <text evidence="1 9">Auxin response factors (ARFs) are transcriptional factors that bind specifically to the DNA sequence 5'-TGTCTC-3' found in the auxin-responsive promoter elements (AuxREs).</text>
</comment>
<dbReference type="GO" id="GO:0004197">
    <property type="term" value="F:cysteine-type endopeptidase activity"/>
    <property type="evidence" value="ECO:0007669"/>
    <property type="project" value="InterPro"/>
</dbReference>
<dbReference type="GO" id="GO:0009734">
    <property type="term" value="P:auxin-activated signaling pathway"/>
    <property type="evidence" value="ECO:0007669"/>
    <property type="project" value="UniProtKB-KW"/>
</dbReference>
<comment type="caution">
    <text evidence="12">The sequence shown here is derived from an EMBL/GenBank/DDBJ whole genome shotgun (WGS) entry which is preliminary data.</text>
</comment>
<evidence type="ECO:0000313" key="13">
    <source>
        <dbReference type="Proteomes" id="UP001222027"/>
    </source>
</evidence>
<feature type="region of interest" description="Disordered" evidence="10">
    <location>
        <begin position="839"/>
        <end position="899"/>
    </location>
</feature>
<keyword evidence="6 9" id="KW-0804">Transcription</keyword>